<evidence type="ECO:0000259" key="1">
    <source>
        <dbReference type="Pfam" id="PF18863"/>
    </source>
</evidence>
<protein>
    <recommendedName>
        <fullName evidence="5">Abortive infection protein-like C-terminal domain-containing protein</fullName>
    </recommendedName>
</protein>
<name>A0ABS1IML2_9GAMM</name>
<gene>
    <name evidence="3" type="ORF">I2494_04530</name>
</gene>
<dbReference type="NCBIfam" id="NF046078">
    <property type="entry name" value="STM4504_CBY0614"/>
    <property type="match status" value="1"/>
</dbReference>
<proteinExistence type="predicted"/>
<evidence type="ECO:0000313" key="3">
    <source>
        <dbReference type="EMBL" id="MBK5142989.1"/>
    </source>
</evidence>
<dbReference type="Proteomes" id="UP001296921">
    <property type="component" value="Unassembled WGS sequence"/>
</dbReference>
<evidence type="ECO:0000259" key="2">
    <source>
        <dbReference type="Pfam" id="PF22809"/>
    </source>
</evidence>
<evidence type="ECO:0008006" key="5">
    <source>
        <dbReference type="Google" id="ProtNLM"/>
    </source>
</evidence>
<feature type="domain" description="DUF7014" evidence="2">
    <location>
        <begin position="179"/>
        <end position="312"/>
    </location>
</feature>
<dbReference type="RefSeq" id="WP_218468121.1">
    <property type="nucleotide sequence ID" value="NZ_JADRCR010000002.1"/>
</dbReference>
<evidence type="ECO:0000313" key="4">
    <source>
        <dbReference type="Proteomes" id="UP001296921"/>
    </source>
</evidence>
<reference evidence="3 4" key="1">
    <citation type="submission" date="2020-11" db="EMBL/GenBank/DDBJ databases">
        <title>Insectihabitans protaetiae gen. nov. sp. nov. and Insectihabitans allomyrinae sp. nov., isolated from larvae of Protaetia brevitarsis seulensis and Allomyrina dichotoma, respectively.</title>
        <authorList>
            <person name="Lee S.D."/>
            <person name="Byeon Y.-S."/>
            <person name="Kim S.-M."/>
            <person name="Yang H.L."/>
            <person name="Kim I.S."/>
        </authorList>
    </citation>
    <scope>NUCLEOTIDE SEQUENCE [LARGE SCALE GENOMIC DNA]</scope>
    <source>
        <strain evidence="3 4">BWR-B9</strain>
    </source>
</reference>
<dbReference type="EMBL" id="JADRCR010000002">
    <property type="protein sequence ID" value="MBK5142989.1"/>
    <property type="molecule type" value="Genomic_DNA"/>
</dbReference>
<feature type="domain" description="HEPN AbiJ-N-terminal" evidence="1">
    <location>
        <begin position="6"/>
        <end position="175"/>
    </location>
</feature>
<organism evidence="3 4">
    <name type="scientific">Limnobaculum allomyrinae</name>
    <dbReference type="NCBI Taxonomy" id="2791986"/>
    <lineage>
        <taxon>Bacteria</taxon>
        <taxon>Pseudomonadati</taxon>
        <taxon>Pseudomonadota</taxon>
        <taxon>Gammaproteobacteria</taxon>
        <taxon>Enterobacterales</taxon>
        <taxon>Budviciaceae</taxon>
        <taxon>Limnobaculum</taxon>
    </lineage>
</organism>
<dbReference type="Pfam" id="PF22809">
    <property type="entry name" value="DUF7014"/>
    <property type="match status" value="1"/>
</dbReference>
<accession>A0ABS1IML2</accession>
<dbReference type="Pfam" id="PF18863">
    <property type="entry name" value="AbiJ_NTD4"/>
    <property type="match status" value="1"/>
</dbReference>
<sequence>MAVSNLFSKRQKVLRGEVPDVYQYDTLSLKLRNQIIFIIQGALGKKTTEYNMGITTTSFTGRIYENIRNTLIREYGETSLAGEANAMIDIFTRLKREPDIELCLDIVEIAFGIIDSVMREVFPNSKQRLGLTQSPDDAITELNQRLKADGVGYEFVSGEIIRIDSQFIHSEVVKPALVLLQGDPCFEGTKSEFFSAHSHYRHGKYKETLVDCLKSFESCMKAICEKHKWEFKPGDTAKKLIETCLVKNLIPVYMQEQFTQLRCLLESGVPTIRNKEGGHGQGTEVKEVPQRLASYVLHLTAANIVFLAECEKGLP</sequence>
<keyword evidence="4" id="KW-1185">Reference proteome</keyword>
<dbReference type="InterPro" id="IPR049503">
    <property type="entry name" value="AbiJ_NTD4"/>
</dbReference>
<comment type="caution">
    <text evidence="3">The sequence shown here is derived from an EMBL/GenBank/DDBJ whole genome shotgun (WGS) entry which is preliminary data.</text>
</comment>
<dbReference type="InterPro" id="IPR054280">
    <property type="entry name" value="DUF7014"/>
</dbReference>